<name>A0A939NPF8_KLEPN</name>
<gene>
    <name evidence="2" type="ORF">J4734_02775</name>
</gene>
<proteinExistence type="predicted"/>
<protein>
    <submittedName>
        <fullName evidence="2">Uncharacterized protein</fullName>
    </submittedName>
</protein>
<feature type="transmembrane region" description="Helical" evidence="1">
    <location>
        <begin position="16"/>
        <end position="44"/>
    </location>
</feature>
<feature type="transmembrane region" description="Helical" evidence="1">
    <location>
        <begin position="50"/>
        <end position="70"/>
    </location>
</feature>
<accession>A0A939NPF8</accession>
<comment type="caution">
    <text evidence="2">The sequence shown here is derived from an EMBL/GenBank/DDBJ whole genome shotgun (WGS) entry which is preliminary data.</text>
</comment>
<sequence>MGTHGAQSKNIRIKDLYAITLLIVMIVQVVVVNAVFVCVGLGLLGLSDEALTIFAGCSMPHICGLVYCVIQSVFRAK</sequence>
<dbReference type="EMBL" id="JAGETO010000007">
    <property type="protein sequence ID" value="MBO2029043.1"/>
    <property type="molecule type" value="Genomic_DNA"/>
</dbReference>
<dbReference type="AlphaFoldDB" id="A0A939NPF8"/>
<evidence type="ECO:0000313" key="3">
    <source>
        <dbReference type="Proteomes" id="UP000664620"/>
    </source>
</evidence>
<keyword evidence="1" id="KW-0472">Membrane</keyword>
<evidence type="ECO:0000313" key="2">
    <source>
        <dbReference type="EMBL" id="MBO2029043.1"/>
    </source>
</evidence>
<dbReference type="Proteomes" id="UP000664620">
    <property type="component" value="Unassembled WGS sequence"/>
</dbReference>
<evidence type="ECO:0000256" key="1">
    <source>
        <dbReference type="SAM" id="Phobius"/>
    </source>
</evidence>
<keyword evidence="1" id="KW-0812">Transmembrane</keyword>
<reference evidence="2" key="1">
    <citation type="submission" date="2021-03" db="EMBL/GenBank/DDBJ databases">
        <title>Molecular epidemiology and mechanisms of colistin and carbapenem resistance in Enterobacteriaceae from clinical isolates, the environment and porcine samples in Pretoria, South Africa.</title>
        <authorList>
            <person name="Bogoshi D."/>
            <person name="Mbelle N.M."/>
            <person name="Naidoo V."/>
            <person name="Osei Sekyere J."/>
        </authorList>
    </citation>
    <scope>NUCLEOTIDE SEQUENCE</scope>
    <source>
        <strain evidence="2">C034</strain>
    </source>
</reference>
<organism evidence="2 3">
    <name type="scientific">Klebsiella pneumoniae</name>
    <dbReference type="NCBI Taxonomy" id="573"/>
    <lineage>
        <taxon>Bacteria</taxon>
        <taxon>Pseudomonadati</taxon>
        <taxon>Pseudomonadota</taxon>
        <taxon>Gammaproteobacteria</taxon>
        <taxon>Enterobacterales</taxon>
        <taxon>Enterobacteriaceae</taxon>
        <taxon>Klebsiella/Raoultella group</taxon>
        <taxon>Klebsiella</taxon>
        <taxon>Klebsiella pneumoniae complex</taxon>
    </lineage>
</organism>
<keyword evidence="1" id="KW-1133">Transmembrane helix</keyword>